<accession>A0AAW6KJ66</accession>
<feature type="transmembrane region" description="Helical" evidence="1">
    <location>
        <begin position="12"/>
        <end position="30"/>
    </location>
</feature>
<feature type="transmembrane region" description="Helical" evidence="1">
    <location>
        <begin position="42"/>
        <end position="60"/>
    </location>
</feature>
<evidence type="ECO:0000313" key="3">
    <source>
        <dbReference type="Proteomes" id="UP001216709"/>
    </source>
</evidence>
<dbReference type="Proteomes" id="UP001216709">
    <property type="component" value="Unassembled WGS sequence"/>
</dbReference>
<dbReference type="EMBL" id="JARAFO010000927">
    <property type="protein sequence ID" value="MDE1455920.1"/>
    <property type="molecule type" value="Genomic_DNA"/>
</dbReference>
<protein>
    <submittedName>
        <fullName evidence="2">Cytochrome C assembly protein</fullName>
    </submittedName>
</protein>
<feature type="non-terminal residue" evidence="2">
    <location>
        <position position="84"/>
    </location>
</feature>
<feature type="non-terminal residue" evidence="2">
    <location>
        <position position="1"/>
    </location>
</feature>
<organism evidence="2 3">
    <name type="scientific">Bacillus paralicheniformis</name>
    <dbReference type="NCBI Taxonomy" id="1648923"/>
    <lineage>
        <taxon>Bacteria</taxon>
        <taxon>Bacillati</taxon>
        <taxon>Bacillota</taxon>
        <taxon>Bacilli</taxon>
        <taxon>Bacillales</taxon>
        <taxon>Bacillaceae</taxon>
        <taxon>Bacillus</taxon>
    </lineage>
</organism>
<keyword evidence="1" id="KW-0472">Membrane</keyword>
<keyword evidence="1" id="KW-1133">Transmembrane helix</keyword>
<gene>
    <name evidence="2" type="ORF">PVN32_27880</name>
</gene>
<name>A0AAW6KJ66_9BACI</name>
<evidence type="ECO:0000256" key="1">
    <source>
        <dbReference type="SAM" id="Phobius"/>
    </source>
</evidence>
<sequence length="84" mass="9841">LQHNRKAGKAAFWLLSIVWILQTVYLFYFMQYTDQFPVLNNAQGLYFYAWVLVTLSLVLTKLLKVEFLVFFTNLIGFSMAAIHT</sequence>
<comment type="caution">
    <text evidence="2">The sequence shown here is derived from an EMBL/GenBank/DDBJ whole genome shotgun (WGS) entry which is preliminary data.</text>
</comment>
<proteinExistence type="predicted"/>
<keyword evidence="1" id="KW-0812">Transmembrane</keyword>
<dbReference type="AlphaFoldDB" id="A0AAW6KJ66"/>
<reference evidence="2" key="1">
    <citation type="submission" date="2022-12" db="EMBL/GenBank/DDBJ databases">
        <title>Draft Genome Sequences of Bacillus licheniformis and Bacillus paralicheniformis strains isolated from Irish skim milk powders.</title>
        <authorList>
            <person name="Lourenco A."/>
            <person name="Li F."/>
            <person name="Geraldine D."/>
            <person name="Tobin J.T."/>
            <person name="Butler F."/>
            <person name="Jordan K."/>
            <person name="Obrien T."/>
        </authorList>
    </citation>
    <scope>NUCLEOTIDE SEQUENCE</scope>
    <source>
        <strain evidence="2">3370</strain>
    </source>
</reference>
<evidence type="ECO:0000313" key="2">
    <source>
        <dbReference type="EMBL" id="MDE1455920.1"/>
    </source>
</evidence>